<dbReference type="Proteomes" id="UP000050761">
    <property type="component" value="Unassembled WGS sequence"/>
</dbReference>
<sequence length="97" mass="11190">MTLKGQCRADCRLKHCKDISPKVDLGFWSRWRRKSKVRPEKTDISEARNAVGTSFVEHHLTIEQLKDLYPDSYIHHEFPERSDGLHSEEARSVAGLG</sequence>
<evidence type="ECO:0000313" key="2">
    <source>
        <dbReference type="Proteomes" id="UP000050761"/>
    </source>
</evidence>
<gene>
    <name evidence="1" type="ORF">HPBE_LOCUS2595</name>
</gene>
<evidence type="ECO:0000313" key="3">
    <source>
        <dbReference type="WBParaSite" id="HPBE_0000259401-mRNA-1"/>
    </source>
</evidence>
<dbReference type="WBParaSite" id="HPBE_0000259401-mRNA-1">
    <property type="protein sequence ID" value="HPBE_0000259401-mRNA-1"/>
    <property type="gene ID" value="HPBE_0000259401"/>
</dbReference>
<dbReference type="AlphaFoldDB" id="A0A183F8V2"/>
<proteinExistence type="predicted"/>
<name>A0A183F8V2_HELPZ</name>
<dbReference type="EMBL" id="UZAH01004237">
    <property type="protein sequence ID" value="VDO26541.1"/>
    <property type="molecule type" value="Genomic_DNA"/>
</dbReference>
<dbReference type="OrthoDB" id="3352408at2759"/>
<keyword evidence="2" id="KW-1185">Reference proteome</keyword>
<accession>A0A3P7TXK7</accession>
<protein>
    <submittedName>
        <fullName evidence="3">Protein Wnt</fullName>
    </submittedName>
</protein>
<reference evidence="3" key="2">
    <citation type="submission" date="2019-09" db="UniProtKB">
        <authorList>
            <consortium name="WormBaseParasite"/>
        </authorList>
    </citation>
    <scope>IDENTIFICATION</scope>
</reference>
<organism evidence="2 3">
    <name type="scientific">Heligmosomoides polygyrus</name>
    <name type="common">Parasitic roundworm</name>
    <dbReference type="NCBI Taxonomy" id="6339"/>
    <lineage>
        <taxon>Eukaryota</taxon>
        <taxon>Metazoa</taxon>
        <taxon>Ecdysozoa</taxon>
        <taxon>Nematoda</taxon>
        <taxon>Chromadorea</taxon>
        <taxon>Rhabditida</taxon>
        <taxon>Rhabditina</taxon>
        <taxon>Rhabditomorpha</taxon>
        <taxon>Strongyloidea</taxon>
        <taxon>Heligmosomidae</taxon>
        <taxon>Heligmosomoides</taxon>
    </lineage>
</organism>
<reference evidence="1 2" key="1">
    <citation type="submission" date="2018-11" db="EMBL/GenBank/DDBJ databases">
        <authorList>
            <consortium name="Pathogen Informatics"/>
        </authorList>
    </citation>
    <scope>NUCLEOTIDE SEQUENCE [LARGE SCALE GENOMIC DNA]</scope>
</reference>
<accession>A0A183F8V2</accession>
<evidence type="ECO:0000313" key="1">
    <source>
        <dbReference type="EMBL" id="VDO26541.1"/>
    </source>
</evidence>